<dbReference type="PANTHER" id="PTHR36216:SF1">
    <property type="entry name" value="HTH ARSR-TYPE DOMAIN-CONTAINING PROTEIN"/>
    <property type="match status" value="1"/>
</dbReference>
<reference evidence="2 3" key="1">
    <citation type="submission" date="2017-11" db="EMBL/GenBank/DDBJ databases">
        <title>Isolation and Characterization of Family Methanocellaceae Species from Potential Methane Hydrate Area Offshore Southwestern Taiwan.</title>
        <authorList>
            <person name="Zhang W.-L."/>
            <person name="Chen W.-C."/>
            <person name="Lai M.-C."/>
            <person name="Chen S.-C."/>
        </authorList>
    </citation>
    <scope>NUCLEOTIDE SEQUENCE [LARGE SCALE GENOMIC DNA]</scope>
    <source>
        <strain evidence="2 3">CWC-04</strain>
    </source>
</reference>
<dbReference type="Gene3D" id="2.130.10.10">
    <property type="entry name" value="YVTN repeat-like/Quinoprotein amine dehydrogenase"/>
    <property type="match status" value="1"/>
</dbReference>
<dbReference type="SUPFAM" id="SSF46785">
    <property type="entry name" value="Winged helix' DNA-binding domain"/>
    <property type="match status" value="2"/>
</dbReference>
<dbReference type="InterPro" id="IPR018391">
    <property type="entry name" value="PQQ_b-propeller_rpt"/>
</dbReference>
<dbReference type="PANTHER" id="PTHR36216">
    <property type="entry name" value="TRANSCRIPTIONAL REGULATOR, TRMB"/>
    <property type="match status" value="1"/>
</dbReference>
<dbReference type="Gene3D" id="1.10.10.10">
    <property type="entry name" value="Winged helix-like DNA-binding domain superfamily/Winged helix DNA-binding domain"/>
    <property type="match status" value="2"/>
</dbReference>
<dbReference type="SUPFAM" id="SSF50998">
    <property type="entry name" value="Quinoprotein alcohol dehydrogenase-like"/>
    <property type="match status" value="1"/>
</dbReference>
<keyword evidence="1" id="KW-1133">Transmembrane helix</keyword>
<dbReference type="Proteomes" id="UP001320159">
    <property type="component" value="Unassembled WGS sequence"/>
</dbReference>
<evidence type="ECO:0000313" key="3">
    <source>
        <dbReference type="Proteomes" id="UP001320159"/>
    </source>
</evidence>
<dbReference type="InterPro" id="IPR036390">
    <property type="entry name" value="WH_DNA-bd_sf"/>
</dbReference>
<dbReference type="InterPro" id="IPR015943">
    <property type="entry name" value="WD40/YVTN_repeat-like_dom_sf"/>
</dbReference>
<comment type="caution">
    <text evidence="2">The sequence shown here is derived from an EMBL/GenBank/DDBJ whole genome shotgun (WGS) entry which is preliminary data.</text>
</comment>
<dbReference type="InterPro" id="IPR036388">
    <property type="entry name" value="WH-like_DNA-bd_sf"/>
</dbReference>
<dbReference type="AlphaFoldDB" id="A0AAP2REN9"/>
<evidence type="ECO:0000313" key="2">
    <source>
        <dbReference type="EMBL" id="MCD1295928.1"/>
    </source>
</evidence>
<gene>
    <name evidence="2" type="ORF">CUJ83_13075</name>
</gene>
<dbReference type="CDD" id="cd00090">
    <property type="entry name" value="HTH_ARSR"/>
    <property type="match status" value="2"/>
</dbReference>
<dbReference type="SMART" id="SM00564">
    <property type="entry name" value="PQQ"/>
    <property type="match status" value="4"/>
</dbReference>
<dbReference type="Pfam" id="PF13412">
    <property type="entry name" value="HTH_24"/>
    <property type="match status" value="1"/>
</dbReference>
<dbReference type="InterPro" id="IPR011991">
    <property type="entry name" value="ArsR-like_HTH"/>
</dbReference>
<name>A0AAP2REN9_9EURY</name>
<accession>A0AAP2REN9</accession>
<dbReference type="InterPro" id="IPR011047">
    <property type="entry name" value="Quinoprotein_ADH-like_sf"/>
</dbReference>
<keyword evidence="1" id="KW-0812">Transmembrane</keyword>
<sequence>MTGDIMKKPMVFEGIVVALIIVLMFVMLVVVMTSDRVSVEKWGTAGDMPISFMSLAEDGLYAFSDKSVSFLDRNGEVKWIYTVPEGWSLITERNVIYRNRYDCELEKPVPVFDTDNGTLYLYAIKGEKTLVGENITHPLLPYFTSVGEEPERLNKKLIALDVDGNLIWEHGIEEFRDPFDIERIFVKNGRVYFHHLYNETVFDRNGSVIFHIEGVSDPVAVDENDNIFLIKGETRYIYSDGTWQNMSIGEISQPTAKDYALYLEYKVPSDVIESYGPDGRLLWAKDIKEYVEKQYQPIGHIQRQYVSGNIRNRYGSMPVYDHGNVYVFTDHGIYALNTNGTLEWKKSFYPQYIFLLDAMPFDMDGNIYFKKSYDKINTYYPAIEMISSDGKEISSSRLYVSDLITMPGEDVAFNNDSLGGKDGIIYLANYDFTDSDGSEDLVTVKITAYDLKNDSVSWAFKMPVYGKKIATFDFTTGHDLFSNDISSGHFWEKCFPENVTKFWAVTANAIPGDDVVYIHMNSLSGEWPLVPGKSEIAYSTGMAAVGMDGRMIWYRSIGSPLGYAVVNNSTIYYNMQNEGKIFASSINLAAGVTIAALFYVFIRFFFIGAVSRARDRLGKNENRNLILDYIIKNPGSTLSDMSSGLNMNLGTVRYHLMILSINHRIVTHRADSKYVRYFKNSDSYTDEEQMIASLLKRYKMKKILELIIKHPGISNAEISRAMDISESAVSKSMKVLYTKELVAKMPLEGNATSYILNEKYKEKISSMIESSNSE</sequence>
<evidence type="ECO:0000256" key="1">
    <source>
        <dbReference type="SAM" id="Phobius"/>
    </source>
</evidence>
<feature type="transmembrane region" description="Helical" evidence="1">
    <location>
        <begin position="12"/>
        <end position="32"/>
    </location>
</feature>
<keyword evidence="3" id="KW-1185">Reference proteome</keyword>
<dbReference type="EMBL" id="PGCK01000012">
    <property type="protein sequence ID" value="MCD1295928.1"/>
    <property type="molecule type" value="Genomic_DNA"/>
</dbReference>
<proteinExistence type="predicted"/>
<feature type="transmembrane region" description="Helical" evidence="1">
    <location>
        <begin position="588"/>
        <end position="610"/>
    </location>
</feature>
<organism evidence="2 3">
    <name type="scientific">Methanooceanicella nereidis</name>
    <dbReference type="NCBI Taxonomy" id="2052831"/>
    <lineage>
        <taxon>Archaea</taxon>
        <taxon>Methanobacteriati</taxon>
        <taxon>Methanobacteriota</taxon>
        <taxon>Stenosarchaea group</taxon>
        <taxon>Methanomicrobia</taxon>
        <taxon>Methanocellales</taxon>
        <taxon>Methanocellaceae</taxon>
        <taxon>Methanooceanicella</taxon>
    </lineage>
</organism>
<protein>
    <submittedName>
        <fullName evidence="2">Uncharacterized protein</fullName>
    </submittedName>
</protein>
<keyword evidence="1" id="KW-0472">Membrane</keyword>